<name>A0A6I2GHX7_9LACT</name>
<proteinExistence type="predicted"/>
<dbReference type="PANTHER" id="PTHR33295:SF20">
    <property type="entry name" value="ATPASE"/>
    <property type="match status" value="1"/>
</dbReference>
<evidence type="ECO:0000313" key="4">
    <source>
        <dbReference type="Proteomes" id="UP000430975"/>
    </source>
</evidence>
<gene>
    <name evidence="3" type="ORF">GIY09_03105</name>
</gene>
<evidence type="ECO:0000259" key="1">
    <source>
        <dbReference type="Pfam" id="PF13173"/>
    </source>
</evidence>
<dbReference type="InterPro" id="IPR025420">
    <property type="entry name" value="DUF4143"/>
</dbReference>
<protein>
    <submittedName>
        <fullName evidence="3">AAA family ATPase</fullName>
    </submittedName>
</protein>
<dbReference type="SUPFAM" id="SSF52540">
    <property type="entry name" value="P-loop containing nucleoside triphosphate hydrolases"/>
    <property type="match status" value="1"/>
</dbReference>
<dbReference type="Pfam" id="PF13173">
    <property type="entry name" value="AAA_14"/>
    <property type="match status" value="1"/>
</dbReference>
<feature type="domain" description="DUF4143" evidence="2">
    <location>
        <begin position="203"/>
        <end position="347"/>
    </location>
</feature>
<organism evidence="3 4">
    <name type="scientific">Fundicoccus ignavus</name>
    <dbReference type="NCBI Taxonomy" id="2664442"/>
    <lineage>
        <taxon>Bacteria</taxon>
        <taxon>Bacillati</taxon>
        <taxon>Bacillota</taxon>
        <taxon>Bacilli</taxon>
        <taxon>Lactobacillales</taxon>
        <taxon>Aerococcaceae</taxon>
        <taxon>Fundicoccus</taxon>
    </lineage>
</organism>
<accession>A0A6I2GHX7</accession>
<dbReference type="PANTHER" id="PTHR33295">
    <property type="entry name" value="ATPASE"/>
    <property type="match status" value="1"/>
</dbReference>
<reference evidence="3 4" key="1">
    <citation type="submission" date="2019-11" db="EMBL/GenBank/DDBJ databases">
        <title>Characterisation of Fundicoccus ignavus gen. nov. sp. nov., a novel genus of the family Aerococcaceae isolated from bulk tank milk.</title>
        <authorList>
            <person name="Siebert A."/>
            <person name="Huptas C."/>
            <person name="Wenning M."/>
            <person name="Scherer S."/>
            <person name="Doll E.V."/>
        </authorList>
    </citation>
    <scope>NUCLEOTIDE SEQUENCE [LARGE SCALE GENOMIC DNA]</scope>
    <source>
        <strain evidence="3 4">WS4759</strain>
    </source>
</reference>
<dbReference type="Pfam" id="PF13635">
    <property type="entry name" value="DUF4143"/>
    <property type="match status" value="1"/>
</dbReference>
<dbReference type="EMBL" id="WJQS01000002">
    <property type="protein sequence ID" value="MRI84889.1"/>
    <property type="molecule type" value="Genomic_DNA"/>
</dbReference>
<dbReference type="Gene3D" id="3.40.50.300">
    <property type="entry name" value="P-loop containing nucleotide triphosphate hydrolases"/>
    <property type="match status" value="1"/>
</dbReference>
<evidence type="ECO:0000259" key="2">
    <source>
        <dbReference type="Pfam" id="PF13635"/>
    </source>
</evidence>
<dbReference type="Proteomes" id="UP000430975">
    <property type="component" value="Unassembled WGS sequence"/>
</dbReference>
<dbReference type="InterPro" id="IPR027417">
    <property type="entry name" value="P-loop_NTPase"/>
</dbReference>
<feature type="domain" description="AAA" evidence="1">
    <location>
        <begin position="24"/>
        <end position="152"/>
    </location>
</feature>
<evidence type="ECO:0000313" key="3">
    <source>
        <dbReference type="EMBL" id="MRI84889.1"/>
    </source>
</evidence>
<keyword evidence="4" id="KW-1185">Reference proteome</keyword>
<dbReference type="InterPro" id="IPR041682">
    <property type="entry name" value="AAA_14"/>
</dbReference>
<dbReference type="AlphaFoldDB" id="A0A6I2GHX7"/>
<comment type="caution">
    <text evidence="3">The sequence shown here is derived from an EMBL/GenBank/DDBJ whole genome shotgun (WGS) entry which is preliminary data.</text>
</comment>
<sequence>MTHRYVARPNELSFLIKNMNQPVIKVISGVRRSGKSTLLLLFQDYLIEQGVMPEQIISVNFDDFHFHDLLNPYELHQYLLKRIRSNQMNYLFLDEIHLVPDFEKLLDSLLYREDTDIYIVGSNEYFIKKLANSPLEGKYICNNMLPLSFKSYQNWHKLHKHFATQQHLFNRYCQNSFPFTLFFDTDFERVHYLEGVYSTVVLNDIVKRLQVQDVRVLERLIEALVSSIGNLVTINKLKNKLKQLNTPIANNTIDRYITGILESNIMYRARRFDIPSMKILSTQEKYYMVDPGLQYLVLNGQVDNIQSIIENVVYLELLRRGFEVYIGKSNQYMVDFVAIDADYEYTYYQVVESTLDDKVLKGELKCLQSIHDYYPKYLITLDDVPQKTSYGGIKKMNLLDWLVNDD</sequence>
<dbReference type="RefSeq" id="WP_153863199.1">
    <property type="nucleotide sequence ID" value="NZ_WJQS01000002.1"/>
</dbReference>